<dbReference type="Proteomes" id="UP000010797">
    <property type="component" value="Chromosome"/>
</dbReference>
<dbReference type="EMBL" id="CP003344">
    <property type="protein sequence ID" value="AGA68099.1"/>
    <property type="molecule type" value="Genomic_DNA"/>
</dbReference>
<organism evidence="3 4">
    <name type="scientific">Desulfitobacterium dichloroeliminans (strain LMG P-21439 / DCA1)</name>
    <dbReference type="NCBI Taxonomy" id="871963"/>
    <lineage>
        <taxon>Bacteria</taxon>
        <taxon>Bacillati</taxon>
        <taxon>Bacillota</taxon>
        <taxon>Clostridia</taxon>
        <taxon>Eubacteriales</taxon>
        <taxon>Desulfitobacteriaceae</taxon>
        <taxon>Desulfitobacterium</taxon>
    </lineage>
</organism>
<accession>L0F2P4</accession>
<dbReference type="eggNOG" id="COG1813">
    <property type="taxonomic scope" value="Bacteria"/>
</dbReference>
<dbReference type="RefSeq" id="WP_015261103.1">
    <property type="nucleotide sequence ID" value="NC_019903.1"/>
</dbReference>
<dbReference type="SUPFAM" id="SSF47413">
    <property type="entry name" value="lambda repressor-like DNA-binding domains"/>
    <property type="match status" value="1"/>
</dbReference>
<dbReference type="InterPro" id="IPR001387">
    <property type="entry name" value="Cro/C1-type_HTH"/>
</dbReference>
<evidence type="ECO:0000313" key="4">
    <source>
        <dbReference type="Proteomes" id="UP000010797"/>
    </source>
</evidence>
<dbReference type="InterPro" id="IPR010982">
    <property type="entry name" value="Lambda_DNA-bd_dom_sf"/>
</dbReference>
<dbReference type="Pfam" id="PF01381">
    <property type="entry name" value="HTH_3"/>
    <property type="match status" value="1"/>
</dbReference>
<dbReference type="HOGENOM" id="CLU_441944_0_0_9"/>
<dbReference type="GO" id="GO:0003677">
    <property type="term" value="F:DNA binding"/>
    <property type="evidence" value="ECO:0007669"/>
    <property type="project" value="InterPro"/>
</dbReference>
<dbReference type="PROSITE" id="PS50943">
    <property type="entry name" value="HTH_CROC1"/>
    <property type="match status" value="1"/>
</dbReference>
<evidence type="ECO:0000256" key="1">
    <source>
        <dbReference type="SAM" id="MobiDB-lite"/>
    </source>
</evidence>
<gene>
    <name evidence="3" type="ordered locus">Desdi_0566</name>
</gene>
<reference evidence="4" key="1">
    <citation type="submission" date="2012-02" db="EMBL/GenBank/DDBJ databases">
        <title>Complete sequence of Desulfitobacterium dichloroeliminans LMG P-21439.</title>
        <authorList>
            <person name="Lucas S."/>
            <person name="Han J."/>
            <person name="Lapidus A."/>
            <person name="Cheng J.-F."/>
            <person name="Goodwin L."/>
            <person name="Pitluck S."/>
            <person name="Peters L."/>
            <person name="Ovchinnikova G."/>
            <person name="Teshima H."/>
            <person name="Detter J.C."/>
            <person name="Han C."/>
            <person name="Tapia R."/>
            <person name="Land M."/>
            <person name="Hauser L."/>
            <person name="Kyrpides N."/>
            <person name="Ivanova N."/>
            <person name="Pagani I."/>
            <person name="Kruse T."/>
            <person name="de Vos W.M."/>
            <person name="Boon N."/>
            <person name="Smidt H."/>
            <person name="Woyke T."/>
        </authorList>
    </citation>
    <scope>NUCLEOTIDE SEQUENCE [LARGE SCALE GENOMIC DNA]</scope>
    <source>
        <strain evidence="4">LMG P-21439 / DCA1</strain>
    </source>
</reference>
<name>L0F2P4_DESDL</name>
<feature type="compositionally biased region" description="Basic and acidic residues" evidence="1">
    <location>
        <begin position="597"/>
        <end position="612"/>
    </location>
</feature>
<feature type="domain" description="HTH cro/C1-type" evidence="2">
    <location>
        <begin position="568"/>
        <end position="613"/>
    </location>
</feature>
<dbReference type="KEGG" id="ddl:Desdi_0566"/>
<evidence type="ECO:0000313" key="3">
    <source>
        <dbReference type="EMBL" id="AGA68099.1"/>
    </source>
</evidence>
<sequence>MKELTNTNKVYGKGQTRINQEWFEKAQYALNPSNMKSWTTGIRFSQIPYLIISHLKPALLNTYIDLAKSSGELNSSLLDRYYFIYCTDEKGNIRNLSLSPDVSHHVDQHLRNYMIDLFDRENIWEDAVQWYWNNSMTWTIEAMSHEFCLGAQARMSEKTWSKVYSKTLCYAGSERFNDMFDIYAQNFVTLYMQSFGKKHLEPSRFELTTFEELLGLNSPSRGLQTILQPKIENDRLTYLTTLSQAMYQQLRKAVAIVDFPYSDSKIWPSANLETQSGSSKGKAVLKVGRDENLSVLEKFPLGMNDETVDVMDSICHLWLKKAQSHQTRILIRADDILDLRGLRKQKNGQGQRGGYKSEWRERIANHMDILDHLWISPDKEGSPLDEEKAFIFSQLKDFQQVGSQGEYTWEVRPGDPLIREMQEGKRQTALLSKRVLELDPYRQSYEKRASRYFSWLWRSRQSRAQYLKPIRVPTLLEAIHLDYKTSRSAKIIERFEKVLDVLKDKGIIAHWQYDRVYKNGRDWLDLKLVVEPPQAIFDQYAKIKSPTKYPAKTLQSDKMMLFGIGPQLRNERLRRRLTQMQAAEEIGIDQTTVSKLELERRSPDSQTARKIEQWLQKSSR</sequence>
<proteinExistence type="predicted"/>
<feature type="region of interest" description="Disordered" evidence="1">
    <location>
        <begin position="597"/>
        <end position="620"/>
    </location>
</feature>
<dbReference type="CDD" id="cd00093">
    <property type="entry name" value="HTH_XRE"/>
    <property type="match status" value="1"/>
</dbReference>
<dbReference type="SMART" id="SM00530">
    <property type="entry name" value="HTH_XRE"/>
    <property type="match status" value="1"/>
</dbReference>
<evidence type="ECO:0000259" key="2">
    <source>
        <dbReference type="PROSITE" id="PS50943"/>
    </source>
</evidence>
<protein>
    <submittedName>
        <fullName evidence="3">Putative transcription factor, MBF1 like protein</fullName>
    </submittedName>
</protein>
<dbReference type="AlphaFoldDB" id="L0F2P4"/>
<dbReference type="Gene3D" id="1.10.260.40">
    <property type="entry name" value="lambda repressor-like DNA-binding domains"/>
    <property type="match status" value="1"/>
</dbReference>
<keyword evidence="4" id="KW-1185">Reference proteome</keyword>
<dbReference type="OrthoDB" id="2455104at2"/>